<evidence type="ECO:0000313" key="3">
    <source>
        <dbReference type="Proteomes" id="UP000051841"/>
    </source>
</evidence>
<keyword evidence="1" id="KW-0175">Coiled coil</keyword>
<protein>
    <submittedName>
        <fullName evidence="2">Uncharacterized protein</fullName>
    </submittedName>
</protein>
<reference evidence="2 3" key="1">
    <citation type="journal article" date="2015" name="Genome Announc.">
        <title>Expanding the biotechnology potential of lactobacilli through comparative genomics of 213 strains and associated genera.</title>
        <authorList>
            <person name="Sun Z."/>
            <person name="Harris H.M."/>
            <person name="McCann A."/>
            <person name="Guo C."/>
            <person name="Argimon S."/>
            <person name="Zhang W."/>
            <person name="Yang X."/>
            <person name="Jeffery I.B."/>
            <person name="Cooney J.C."/>
            <person name="Kagawa T.F."/>
            <person name="Liu W."/>
            <person name="Song Y."/>
            <person name="Salvetti E."/>
            <person name="Wrobel A."/>
            <person name="Rasinkangas P."/>
            <person name="Parkhill J."/>
            <person name="Rea M.C."/>
            <person name="O'Sullivan O."/>
            <person name="Ritari J."/>
            <person name="Douillard F.P."/>
            <person name="Paul Ross R."/>
            <person name="Yang R."/>
            <person name="Briner A.E."/>
            <person name="Felis G.E."/>
            <person name="de Vos W.M."/>
            <person name="Barrangou R."/>
            <person name="Klaenhammer T.R."/>
            <person name="Caufield P.W."/>
            <person name="Cui Y."/>
            <person name="Zhang H."/>
            <person name="O'Toole P.W."/>
        </authorList>
    </citation>
    <scope>NUCLEOTIDE SEQUENCE [LARGE SCALE GENOMIC DNA]</scope>
    <source>
        <strain evidence="2 3">DSM 20405</strain>
    </source>
</reference>
<feature type="coiled-coil region" evidence="1">
    <location>
        <begin position="9"/>
        <end position="43"/>
    </location>
</feature>
<name>A0A0R2HDZ4_9FIRM</name>
<evidence type="ECO:0000313" key="2">
    <source>
        <dbReference type="EMBL" id="KRN51279.1"/>
    </source>
</evidence>
<evidence type="ECO:0000256" key="1">
    <source>
        <dbReference type="SAM" id="Coils"/>
    </source>
</evidence>
<accession>A0A0R2HDZ4</accession>
<dbReference type="PATRIC" id="fig|1410657.5.peg.780"/>
<keyword evidence="3" id="KW-1185">Reference proteome</keyword>
<dbReference type="AlphaFoldDB" id="A0A0R2HDZ4"/>
<sequence>MCADGDISREEYRQKKQKIKTQLSKLEKGALNSRGEKEDLTEEDIQHHYESLAAFVEMKAFDPCAKVPETLIEAFVDKIIYDKGTFSWYLNPKYGNEIFVIDTTDWKKSMLNRKKKQQPRRCLNG</sequence>
<comment type="caution">
    <text evidence="2">The sequence shown here is derived from an EMBL/GenBank/DDBJ whole genome shotgun (WGS) entry which is preliminary data.</text>
</comment>
<gene>
    <name evidence="2" type="ORF">IV49_GL000747</name>
</gene>
<dbReference type="EMBL" id="JQBL01000002">
    <property type="protein sequence ID" value="KRN51279.1"/>
    <property type="molecule type" value="Genomic_DNA"/>
</dbReference>
<proteinExistence type="predicted"/>
<organism evidence="2 3">
    <name type="scientific">Kandleria vitulina DSM 20405</name>
    <dbReference type="NCBI Taxonomy" id="1410657"/>
    <lineage>
        <taxon>Bacteria</taxon>
        <taxon>Bacillati</taxon>
        <taxon>Bacillota</taxon>
        <taxon>Erysipelotrichia</taxon>
        <taxon>Erysipelotrichales</taxon>
        <taxon>Coprobacillaceae</taxon>
        <taxon>Kandleria</taxon>
    </lineage>
</organism>
<dbReference type="Proteomes" id="UP000051841">
    <property type="component" value="Unassembled WGS sequence"/>
</dbReference>